<dbReference type="EMBL" id="JAAITA010000008">
    <property type="protein sequence ID" value="NSJ86157.1"/>
    <property type="molecule type" value="Genomic_DNA"/>
</dbReference>
<keyword evidence="4" id="KW-1185">Reference proteome</keyword>
<name>A0ABX2IB99_BLAHA</name>
<dbReference type="PANTHER" id="PTHR38730:SF1">
    <property type="entry name" value="SLL7028 PROTEIN"/>
    <property type="match status" value="1"/>
</dbReference>
<dbReference type="Proteomes" id="UP000822142">
    <property type="component" value="Unassembled WGS sequence"/>
</dbReference>
<feature type="domain" description="VWA-like" evidence="2">
    <location>
        <begin position="178"/>
        <end position="266"/>
    </location>
</feature>
<evidence type="ECO:0000313" key="4">
    <source>
        <dbReference type="Proteomes" id="UP000822142"/>
    </source>
</evidence>
<feature type="region of interest" description="Disordered" evidence="1">
    <location>
        <begin position="87"/>
        <end position="111"/>
    </location>
</feature>
<evidence type="ECO:0000259" key="2">
    <source>
        <dbReference type="Pfam" id="PF09967"/>
    </source>
</evidence>
<organism evidence="3 4">
    <name type="scientific">Blautia hansenii</name>
    <name type="common">Ruminococcus hansenii</name>
    <dbReference type="NCBI Taxonomy" id="1322"/>
    <lineage>
        <taxon>Bacteria</taxon>
        <taxon>Bacillati</taxon>
        <taxon>Bacillota</taxon>
        <taxon>Clostridia</taxon>
        <taxon>Lachnospirales</taxon>
        <taxon>Lachnospiraceae</taxon>
        <taxon>Blautia</taxon>
    </lineage>
</organism>
<protein>
    <recommendedName>
        <fullName evidence="2">VWA-like domain-containing protein</fullName>
    </recommendedName>
</protein>
<proteinExistence type="predicted"/>
<evidence type="ECO:0000256" key="1">
    <source>
        <dbReference type="SAM" id="MobiDB-lite"/>
    </source>
</evidence>
<gene>
    <name evidence="3" type="ORF">G5A70_08200</name>
</gene>
<dbReference type="PANTHER" id="PTHR38730">
    <property type="entry name" value="SLL7028 PROTEIN"/>
    <property type="match status" value="1"/>
</dbReference>
<dbReference type="Pfam" id="PF09967">
    <property type="entry name" value="DUF2201"/>
    <property type="match status" value="1"/>
</dbReference>
<reference evidence="3 4" key="1">
    <citation type="journal article" date="2020" name="Cell Host Microbe">
        <title>Functional and Genomic Variation between Human-Derived Isolates of Lachnospiraceae Reveals Inter- and Intra-Species Diversity.</title>
        <authorList>
            <person name="Sorbara M.T."/>
            <person name="Littmann E.R."/>
            <person name="Fontana E."/>
            <person name="Moody T.U."/>
            <person name="Kohout C.E."/>
            <person name="Gjonbalaj M."/>
            <person name="Eaton V."/>
            <person name="Seok R."/>
            <person name="Leiner I.M."/>
            <person name="Pamer E.G."/>
        </authorList>
    </citation>
    <scope>NUCLEOTIDE SEQUENCE [LARGE SCALE GENOMIC DNA]</scope>
    <source>
        <strain evidence="3 4">MSK.15.26</strain>
    </source>
</reference>
<evidence type="ECO:0000313" key="3">
    <source>
        <dbReference type="EMBL" id="NSJ86157.1"/>
    </source>
</evidence>
<accession>A0ABX2IB99</accession>
<sequence length="327" mass="38678">MVVEYTIDCLGMERLTGTMSEAEKGLCRKLWEKESSLSVKEVYDKLKNRYEKEGKEACRRAFFRRDSHSFWKPLKPGRVREIRQAAQNLEKGSQSQGQDGSGRRGSEAGEQQEWYEVQAKRKRDYYRFLRKFAVEREELQLDLESFDYLPYLMGLARYGNLPLLEPLEYTDARKLEELVIAIDTSGSCSRPVVQRFLEETYGVLSRREDFFKKMKLYILQCDCLVQEAAVITSEKEWKEYLKRIRIQGRSGTDFRPVFRYVEELQKKGELKHLKALLYYTDGDGIYPTEKTDYEAVFLLTRQPLKETRIPSWIQIMYMDERNQGDKT</sequence>
<dbReference type="InterPro" id="IPR018698">
    <property type="entry name" value="VWA-like_dom"/>
</dbReference>
<comment type="caution">
    <text evidence="3">The sequence shown here is derived from an EMBL/GenBank/DDBJ whole genome shotgun (WGS) entry which is preliminary data.</text>
</comment>